<dbReference type="Pfam" id="PF04724">
    <property type="entry name" value="Glyco_transf_17"/>
    <property type="match status" value="2"/>
</dbReference>
<dbReference type="EMBL" id="AAWS01000026">
    <property type="protein sequence ID" value="EAY27151.1"/>
    <property type="molecule type" value="Genomic_DNA"/>
</dbReference>
<comment type="caution">
    <text evidence="1">The sequence shown here is derived from an EMBL/GenBank/DDBJ whole genome shotgun (WGS) entry which is preliminary data.</text>
</comment>
<organism evidence="1 2">
    <name type="scientific">Microscilla marina ATCC 23134</name>
    <dbReference type="NCBI Taxonomy" id="313606"/>
    <lineage>
        <taxon>Bacteria</taxon>
        <taxon>Pseudomonadati</taxon>
        <taxon>Bacteroidota</taxon>
        <taxon>Cytophagia</taxon>
        <taxon>Cytophagales</taxon>
        <taxon>Microscillaceae</taxon>
        <taxon>Microscilla</taxon>
    </lineage>
</organism>
<dbReference type="AlphaFoldDB" id="A1ZR62"/>
<dbReference type="eggNOG" id="COG0457">
    <property type="taxonomic scope" value="Bacteria"/>
</dbReference>
<dbReference type="eggNOG" id="COG0438">
    <property type="taxonomic scope" value="Bacteria"/>
</dbReference>
<dbReference type="InterPro" id="IPR006813">
    <property type="entry name" value="Glyco_trans_17"/>
</dbReference>
<dbReference type="OrthoDB" id="1997677at2"/>
<dbReference type="PANTHER" id="PTHR12224">
    <property type="entry name" value="BETA-1,4-MANNOSYL-GLYCOPROTEIN BETA-1,4-N-ACETYLGLUCOSAMINYL-TRANSFERASE"/>
    <property type="match status" value="1"/>
</dbReference>
<keyword evidence="2" id="KW-1185">Reference proteome</keyword>
<sequence length="279" mass="32863">MVYDCFVFFNELDLLEIRLNELNDVVDKFVLVEATRTFQKKEKPLHFEQNKARFAPFLDKIIHIVVDQYPGFFAKFRVPTTWDYENYQREQIKQGLVNCQPNDVVIISDIDEIPHPAKVAAYKDTSGIKVFEQRLFFYYLNGLCTYYDTGDKPRIAQPNKNGLGYWRGTVMCHYKALKTVKKARLWREFENAHTTVIEDGGWHFSYLGGTQKIIQKLEAYAHAEFNASYYKDEKRVEEIISKGKDLFDTNTSFKFIDLDDTMPQYIQSNPNKYPHLIKK</sequence>
<protein>
    <submittedName>
        <fullName evidence="1">Putative N-acetylglucosaminyltransferase</fullName>
    </submittedName>
</protein>
<evidence type="ECO:0000313" key="1">
    <source>
        <dbReference type="EMBL" id="EAY27151.1"/>
    </source>
</evidence>
<proteinExistence type="predicted"/>
<dbReference type="RefSeq" id="WP_004156226.1">
    <property type="nucleotide sequence ID" value="NZ_AAWS01000026.1"/>
</dbReference>
<reference evidence="1 2" key="1">
    <citation type="submission" date="2007-01" db="EMBL/GenBank/DDBJ databases">
        <authorList>
            <person name="Haygood M."/>
            <person name="Podell S."/>
            <person name="Anderson C."/>
            <person name="Hopkinson B."/>
            <person name="Roe K."/>
            <person name="Barbeau K."/>
            <person name="Gaasterland T."/>
            <person name="Ferriera S."/>
            <person name="Johnson J."/>
            <person name="Kravitz S."/>
            <person name="Beeson K."/>
            <person name="Sutton G."/>
            <person name="Rogers Y.-H."/>
            <person name="Friedman R."/>
            <person name="Frazier M."/>
            <person name="Venter J.C."/>
        </authorList>
    </citation>
    <scope>NUCLEOTIDE SEQUENCE [LARGE SCALE GENOMIC DNA]</scope>
    <source>
        <strain evidence="1 2">ATCC 23134</strain>
    </source>
</reference>
<gene>
    <name evidence="1" type="ORF">M23134_08425</name>
</gene>
<dbReference type="GO" id="GO:0003830">
    <property type="term" value="F:beta-1,4-mannosylglycoprotein 4-beta-N-acetylglucosaminyltransferase activity"/>
    <property type="evidence" value="ECO:0007669"/>
    <property type="project" value="InterPro"/>
</dbReference>
<dbReference type="GO" id="GO:0016020">
    <property type="term" value="C:membrane"/>
    <property type="evidence" value="ECO:0007669"/>
    <property type="project" value="InterPro"/>
</dbReference>
<accession>A1ZR62</accession>
<evidence type="ECO:0000313" key="2">
    <source>
        <dbReference type="Proteomes" id="UP000004095"/>
    </source>
</evidence>
<dbReference type="Proteomes" id="UP000004095">
    <property type="component" value="Unassembled WGS sequence"/>
</dbReference>
<name>A1ZR62_MICM2</name>
<dbReference type="PANTHER" id="PTHR12224:SF0">
    <property type="entry name" value="BETA-1,4-MANNOSYL-GLYCOPROTEIN 4-BETA-N-ACETYLGLUCOSAMINYLTRANSFERASE"/>
    <property type="match status" value="1"/>
</dbReference>
<keyword evidence="1" id="KW-0808">Transferase</keyword>
<keyword evidence="1" id="KW-0328">Glycosyltransferase</keyword>
<dbReference type="GO" id="GO:0006044">
    <property type="term" value="P:N-acetylglucosamine metabolic process"/>
    <property type="evidence" value="ECO:0007669"/>
    <property type="project" value="TreeGrafter"/>
</dbReference>